<reference evidence="1" key="1">
    <citation type="submission" date="2020-07" db="EMBL/GenBank/DDBJ databases">
        <authorList>
            <person name="Ferguson B K."/>
        </authorList>
    </citation>
    <scope>NUCLEOTIDE SEQUENCE</scope>
    <source>
        <strain evidence="1">L06</strain>
    </source>
</reference>
<dbReference type="GO" id="GO:0006979">
    <property type="term" value="P:response to oxidative stress"/>
    <property type="evidence" value="ECO:0007669"/>
    <property type="project" value="InterPro"/>
</dbReference>
<sequence>MNEITPFLDGGLIYGTTKAWSDVLRLDENNEQVPYGLLAYSHDGRFPAQNTIRLPMFNPPPPSRHSVYVERGYLEPVTRYFSKNHQSHNNHVIKSIYFTKH</sequence>
<proteinExistence type="predicted"/>
<dbReference type="GO" id="GO:0020037">
    <property type="term" value="F:heme binding"/>
    <property type="evidence" value="ECO:0007669"/>
    <property type="project" value="InterPro"/>
</dbReference>
<dbReference type="Gene3D" id="1.10.640.10">
    <property type="entry name" value="Haem peroxidase domain superfamily, animal type"/>
    <property type="match status" value="1"/>
</dbReference>
<dbReference type="InterPro" id="IPR010255">
    <property type="entry name" value="Haem_peroxidase_sf"/>
</dbReference>
<dbReference type="GO" id="GO:0004601">
    <property type="term" value="F:peroxidase activity"/>
    <property type="evidence" value="ECO:0007669"/>
    <property type="project" value="InterPro"/>
</dbReference>
<dbReference type="SUPFAM" id="SSF48113">
    <property type="entry name" value="Heme-dependent peroxidases"/>
    <property type="match status" value="1"/>
</dbReference>
<dbReference type="InterPro" id="IPR019791">
    <property type="entry name" value="Haem_peroxidase_animal"/>
</dbReference>
<dbReference type="PROSITE" id="PS50292">
    <property type="entry name" value="PEROXIDASE_3"/>
    <property type="match status" value="1"/>
</dbReference>
<gene>
    <name evidence="1" type="ORF">BBRV_LOCUS81187</name>
</gene>
<name>A0A6V7KIU4_9HYME</name>
<dbReference type="EMBL" id="CADCXW020000158">
    <property type="protein sequence ID" value="CAD1564238.1"/>
    <property type="molecule type" value="Genomic_DNA"/>
</dbReference>
<dbReference type="AlphaFoldDB" id="A0A6V7KIU4"/>
<organism evidence="1">
    <name type="scientific">Bracon brevicornis</name>
    <dbReference type="NCBI Taxonomy" id="1563983"/>
    <lineage>
        <taxon>Eukaryota</taxon>
        <taxon>Metazoa</taxon>
        <taxon>Ecdysozoa</taxon>
        <taxon>Arthropoda</taxon>
        <taxon>Hexapoda</taxon>
        <taxon>Insecta</taxon>
        <taxon>Pterygota</taxon>
        <taxon>Neoptera</taxon>
        <taxon>Endopterygota</taxon>
        <taxon>Hymenoptera</taxon>
        <taxon>Apocrita</taxon>
        <taxon>Ichneumonoidea</taxon>
        <taxon>Braconidae</taxon>
        <taxon>Braconinae</taxon>
        <taxon>Bracon</taxon>
    </lineage>
</organism>
<protein>
    <submittedName>
        <fullName evidence="1">Uncharacterized protein</fullName>
    </submittedName>
</protein>
<evidence type="ECO:0000313" key="1">
    <source>
        <dbReference type="EMBL" id="CAD1564238.1"/>
    </source>
</evidence>
<accession>A0A6V7KIU4</accession>
<dbReference type="InterPro" id="IPR037120">
    <property type="entry name" value="Haem_peroxidase_sf_animal"/>
</dbReference>